<dbReference type="OrthoDB" id="9808993at2"/>
<organism evidence="1 2">
    <name type="scientific">Microlunatus elymi</name>
    <dbReference type="NCBI Taxonomy" id="2596828"/>
    <lineage>
        <taxon>Bacteria</taxon>
        <taxon>Bacillati</taxon>
        <taxon>Actinomycetota</taxon>
        <taxon>Actinomycetes</taxon>
        <taxon>Propionibacteriales</taxon>
        <taxon>Propionibacteriaceae</taxon>
        <taxon>Microlunatus</taxon>
    </lineage>
</organism>
<evidence type="ECO:0000313" key="1">
    <source>
        <dbReference type="EMBL" id="QDP95318.1"/>
    </source>
</evidence>
<sequence length="244" mass="28133">MDPLDLYLAPAEFVWRPADNTYHSIFSDDPELDRVGIQLDLHRYDLAQWRSPDFDWPEPQRAELAGGWITYDPTGEIKDLIADRTSMSDQQRLAILDASLNQAFALIPDDDAEGHWNMLGGPEAFDRLQAGYQELARALFAYHRKWRPWRSRELRGLQDLTWLPTGFRDNAAELLTASGHDFTAYRRRAAALRAAFNALIARLQADGTYGDDPDNESFLRIYDEPGRAWNMDDWNAEHTRRHSP</sequence>
<dbReference type="KEGG" id="mik:FOE78_04785"/>
<dbReference type="Proteomes" id="UP000319263">
    <property type="component" value="Chromosome"/>
</dbReference>
<protein>
    <submittedName>
        <fullName evidence="1">Uncharacterized protein</fullName>
    </submittedName>
</protein>
<dbReference type="RefSeq" id="WP_143985293.1">
    <property type="nucleotide sequence ID" value="NZ_CP041692.1"/>
</dbReference>
<reference evidence="1 2" key="1">
    <citation type="submission" date="2019-07" db="EMBL/GenBank/DDBJ databases">
        <title>Microlunatus dokdonensis sp. nov. isolated from the rhizospheric soil of the wild plant Elymus tsukushiensis.</title>
        <authorList>
            <person name="Ghim S.-Y."/>
            <person name="Hwang Y.-J."/>
            <person name="Son J.-S."/>
            <person name="Shin J.-H."/>
        </authorList>
    </citation>
    <scope>NUCLEOTIDE SEQUENCE [LARGE SCALE GENOMIC DNA]</scope>
    <source>
        <strain evidence="1 2">KUDC0627</strain>
    </source>
</reference>
<keyword evidence="2" id="KW-1185">Reference proteome</keyword>
<proteinExistence type="predicted"/>
<gene>
    <name evidence="1" type="ORF">FOE78_04785</name>
</gene>
<dbReference type="EMBL" id="CP041692">
    <property type="protein sequence ID" value="QDP95318.1"/>
    <property type="molecule type" value="Genomic_DNA"/>
</dbReference>
<name>A0A516PVV6_9ACTN</name>
<dbReference type="AlphaFoldDB" id="A0A516PVV6"/>
<evidence type="ECO:0000313" key="2">
    <source>
        <dbReference type="Proteomes" id="UP000319263"/>
    </source>
</evidence>
<accession>A0A516PVV6</accession>